<feature type="transmembrane region" description="Helical" evidence="10">
    <location>
        <begin position="214"/>
        <end position="234"/>
    </location>
</feature>
<dbReference type="AlphaFoldDB" id="A0A7G1H0S2"/>
<evidence type="ECO:0000256" key="7">
    <source>
        <dbReference type="ARBA" id="ARBA00022840"/>
    </source>
</evidence>
<dbReference type="CDD" id="cd00082">
    <property type="entry name" value="HisKA"/>
    <property type="match status" value="1"/>
</dbReference>
<evidence type="ECO:0000256" key="10">
    <source>
        <dbReference type="SAM" id="Phobius"/>
    </source>
</evidence>
<dbReference type="Pfam" id="PF00512">
    <property type="entry name" value="HisKA"/>
    <property type="match status" value="1"/>
</dbReference>
<comment type="catalytic activity">
    <reaction evidence="1">
        <text>ATP + protein L-histidine = ADP + protein N-phospho-L-histidine.</text>
        <dbReference type="EC" id="2.7.13.3"/>
    </reaction>
</comment>
<keyword evidence="3" id="KW-0597">Phosphoprotein</keyword>
<dbReference type="Pfam" id="PF02518">
    <property type="entry name" value="HATPase_c"/>
    <property type="match status" value="1"/>
</dbReference>
<dbReference type="Gene3D" id="6.10.340.10">
    <property type="match status" value="1"/>
</dbReference>
<dbReference type="KEGG" id="dtp:JZK55_06230"/>
<reference evidence="12 13" key="1">
    <citation type="submission" date="2020-03" db="EMBL/GenBank/DDBJ databases">
        <title>Complete genome sequences of two sulfur-disproportionating bacterial strains T55J and Mzg5.</title>
        <authorList>
            <person name="Umezawa K."/>
            <person name="Kojima H."/>
            <person name="Kato Y."/>
            <person name="Fukui M."/>
        </authorList>
    </citation>
    <scope>NUCLEOTIDE SEQUENCE [LARGE SCALE GENOMIC DNA]</scope>
    <source>
        <strain evidence="12 13">T55J</strain>
    </source>
</reference>
<dbReference type="SMART" id="SM00387">
    <property type="entry name" value="HATPase_c"/>
    <property type="match status" value="1"/>
</dbReference>
<dbReference type="PRINTS" id="PR00344">
    <property type="entry name" value="BCTRLSENSOR"/>
</dbReference>
<dbReference type="GO" id="GO:0005524">
    <property type="term" value="F:ATP binding"/>
    <property type="evidence" value="ECO:0007669"/>
    <property type="project" value="UniProtKB-KW"/>
</dbReference>
<keyword evidence="6 12" id="KW-0418">Kinase</keyword>
<dbReference type="PANTHER" id="PTHR43065">
    <property type="entry name" value="SENSOR HISTIDINE KINASE"/>
    <property type="match status" value="1"/>
</dbReference>
<evidence type="ECO:0000256" key="2">
    <source>
        <dbReference type="ARBA" id="ARBA00012438"/>
    </source>
</evidence>
<dbReference type="PANTHER" id="PTHR43065:SF46">
    <property type="entry name" value="C4-DICARBOXYLATE TRANSPORT SENSOR PROTEIN DCTB"/>
    <property type="match status" value="1"/>
</dbReference>
<dbReference type="SUPFAM" id="SSF47384">
    <property type="entry name" value="Homodimeric domain of signal transducing histidine kinase"/>
    <property type="match status" value="1"/>
</dbReference>
<keyword evidence="8" id="KW-0902">Two-component regulatory system</keyword>
<dbReference type="RefSeq" id="WP_203473183.1">
    <property type="nucleotide sequence ID" value="NZ_AP022873.1"/>
</dbReference>
<dbReference type="InterPro" id="IPR036890">
    <property type="entry name" value="HATPase_C_sf"/>
</dbReference>
<dbReference type="PROSITE" id="PS50109">
    <property type="entry name" value="HIS_KIN"/>
    <property type="match status" value="1"/>
</dbReference>
<dbReference type="SMART" id="SM00388">
    <property type="entry name" value="HisKA"/>
    <property type="match status" value="1"/>
</dbReference>
<feature type="coiled-coil region" evidence="9">
    <location>
        <begin position="283"/>
        <end position="314"/>
    </location>
</feature>
<keyword evidence="13" id="KW-1185">Reference proteome</keyword>
<dbReference type="EC" id="2.7.13.3" evidence="2"/>
<dbReference type="Gene3D" id="1.10.287.130">
    <property type="match status" value="1"/>
</dbReference>
<dbReference type="EMBL" id="AP022873">
    <property type="protein sequence ID" value="BCB95701.1"/>
    <property type="molecule type" value="Genomic_DNA"/>
</dbReference>
<evidence type="ECO:0000313" key="12">
    <source>
        <dbReference type="EMBL" id="BCB95701.1"/>
    </source>
</evidence>
<evidence type="ECO:0000256" key="4">
    <source>
        <dbReference type="ARBA" id="ARBA00022679"/>
    </source>
</evidence>
<dbReference type="Proteomes" id="UP000516360">
    <property type="component" value="Chromosome"/>
</dbReference>
<dbReference type="InterPro" id="IPR003661">
    <property type="entry name" value="HisK_dim/P_dom"/>
</dbReference>
<keyword evidence="10" id="KW-0812">Transmembrane</keyword>
<keyword evidence="7" id="KW-0067">ATP-binding</keyword>
<keyword evidence="10" id="KW-1133">Transmembrane helix</keyword>
<dbReference type="InterPro" id="IPR004358">
    <property type="entry name" value="Sig_transdc_His_kin-like_C"/>
</dbReference>
<feature type="transmembrane region" description="Helical" evidence="10">
    <location>
        <begin position="6"/>
        <end position="27"/>
    </location>
</feature>
<dbReference type="InterPro" id="IPR036097">
    <property type="entry name" value="HisK_dim/P_sf"/>
</dbReference>
<dbReference type="InterPro" id="IPR005467">
    <property type="entry name" value="His_kinase_dom"/>
</dbReference>
<protein>
    <recommendedName>
        <fullName evidence="2">histidine kinase</fullName>
        <ecNumber evidence="2">2.7.13.3</ecNumber>
    </recommendedName>
</protein>
<sequence length="538" mass="61632">MSLKKKITISFLISAFIIAILATFEYINFIEIKKEIRNLELTDTIRSKSLQLRRHEKNFFLYWMPKTVEESGAIHKYLNELNAIVDNNLASDKTGKLSYLKKRIKEYGERFNKIESSVKDLIEEFEKIKDSYARYYKFFPLIESTFLERPHHAAEFLEKVFLLPPRHKIITGLRELYSDIQILRKNGEDILIISKDLDKVARDNAERFIRISQIAILIVFPLFFIVGIGTLFIISSNVVNRLRLLINIVEETWKGDYSHIPVLSQKARFLGNLRIFSGESDEVDILIRKFNGMENELSQREEELNRKNKELLQSRKLAAIGTLASGVAHELNNPLNNIYISAQVLMKEVGSSCSLTVRETVNDILGQTLRVKGIVSDLLEFAKGKELQMREVELKELIMGAYKLVSTAADTGMINFIVHQDLEEIKIFADPEQMERVFINLFTNAIDAMSGKGDLTVKIARDKEFIRIRISDTGKGLPADTVEKIFEPFYTTKDRGTGLGLAIVYNIIKKHGGDITVYSEEGRGTTFIITLPQSHHRS</sequence>
<dbReference type="GO" id="GO:0000155">
    <property type="term" value="F:phosphorelay sensor kinase activity"/>
    <property type="evidence" value="ECO:0007669"/>
    <property type="project" value="InterPro"/>
</dbReference>
<evidence type="ECO:0000256" key="9">
    <source>
        <dbReference type="SAM" id="Coils"/>
    </source>
</evidence>
<dbReference type="SUPFAM" id="SSF55874">
    <property type="entry name" value="ATPase domain of HSP90 chaperone/DNA topoisomerase II/histidine kinase"/>
    <property type="match status" value="1"/>
</dbReference>
<keyword evidence="9" id="KW-0175">Coiled coil</keyword>
<evidence type="ECO:0000256" key="3">
    <source>
        <dbReference type="ARBA" id="ARBA00022553"/>
    </source>
</evidence>
<evidence type="ECO:0000259" key="11">
    <source>
        <dbReference type="PROSITE" id="PS50109"/>
    </source>
</evidence>
<organism evidence="12 13">
    <name type="scientific">Dissulfurispira thermophila</name>
    <dbReference type="NCBI Taxonomy" id="2715679"/>
    <lineage>
        <taxon>Bacteria</taxon>
        <taxon>Pseudomonadati</taxon>
        <taxon>Nitrospirota</taxon>
        <taxon>Thermodesulfovibrionia</taxon>
        <taxon>Thermodesulfovibrionales</taxon>
        <taxon>Dissulfurispiraceae</taxon>
        <taxon>Dissulfurispira</taxon>
    </lineage>
</organism>
<evidence type="ECO:0000256" key="6">
    <source>
        <dbReference type="ARBA" id="ARBA00022777"/>
    </source>
</evidence>
<accession>A0A7G1H0S2</accession>
<evidence type="ECO:0000256" key="1">
    <source>
        <dbReference type="ARBA" id="ARBA00000085"/>
    </source>
</evidence>
<dbReference type="Gene3D" id="3.30.565.10">
    <property type="entry name" value="Histidine kinase-like ATPase, C-terminal domain"/>
    <property type="match status" value="1"/>
</dbReference>
<evidence type="ECO:0000256" key="8">
    <source>
        <dbReference type="ARBA" id="ARBA00023012"/>
    </source>
</evidence>
<evidence type="ECO:0000313" key="13">
    <source>
        <dbReference type="Proteomes" id="UP000516360"/>
    </source>
</evidence>
<keyword evidence="4" id="KW-0808">Transferase</keyword>
<gene>
    <name evidence="12" type="ORF">JZK55_06230</name>
</gene>
<name>A0A7G1H0S2_9BACT</name>
<proteinExistence type="predicted"/>
<keyword evidence="5" id="KW-0547">Nucleotide-binding</keyword>
<evidence type="ECO:0000256" key="5">
    <source>
        <dbReference type="ARBA" id="ARBA00022741"/>
    </source>
</evidence>
<keyword evidence="10" id="KW-0472">Membrane</keyword>
<feature type="domain" description="Histidine kinase" evidence="11">
    <location>
        <begin position="326"/>
        <end position="535"/>
    </location>
</feature>
<dbReference type="InterPro" id="IPR003594">
    <property type="entry name" value="HATPase_dom"/>
</dbReference>